<comment type="caution">
    <text evidence="3">The sequence shown here is derived from an EMBL/GenBank/DDBJ whole genome shotgun (WGS) entry which is preliminary data.</text>
</comment>
<keyword evidence="4" id="KW-1185">Reference proteome</keyword>
<evidence type="ECO:0000313" key="4">
    <source>
        <dbReference type="Proteomes" id="UP001313282"/>
    </source>
</evidence>
<keyword evidence="2" id="KW-1133">Transmembrane helix</keyword>
<dbReference type="InterPro" id="IPR052337">
    <property type="entry name" value="SAT4-like"/>
</dbReference>
<sequence>MVGSYDITWNATDVAFWSMFECSLACIIACLPALNHLIIKFFKKFTKFITPNRRTVPKLPTEKLGVVRFTARQAEAYQRSVISNGYGQYVKRWANTSRTGSESSGEVPMRWGSRSGSTTTASTNPTTNNSSVMETTVYIIDEVPSDIEEEGGNLEDLYVAGLGSGNVGRLGSTGQLSSNSTELHASESV</sequence>
<feature type="transmembrane region" description="Helical" evidence="2">
    <location>
        <begin position="14"/>
        <end position="34"/>
    </location>
</feature>
<accession>A0AAN8N5H7</accession>
<reference evidence="3 4" key="1">
    <citation type="submission" date="2019-10" db="EMBL/GenBank/DDBJ databases">
        <authorList>
            <person name="Palmer J.M."/>
        </authorList>
    </citation>
    <scope>NUCLEOTIDE SEQUENCE [LARGE SCALE GENOMIC DNA]</scope>
    <source>
        <strain evidence="3 4">TWF718</strain>
    </source>
</reference>
<gene>
    <name evidence="3" type="ORF">TWF718_001515</name>
</gene>
<keyword evidence="2" id="KW-0472">Membrane</keyword>
<dbReference type="Proteomes" id="UP001313282">
    <property type="component" value="Unassembled WGS sequence"/>
</dbReference>
<dbReference type="PANTHER" id="PTHR33048:SF47">
    <property type="entry name" value="INTEGRAL MEMBRANE PROTEIN-RELATED"/>
    <property type="match status" value="1"/>
</dbReference>
<organism evidence="3 4">
    <name type="scientific">Orbilia javanica</name>
    <dbReference type="NCBI Taxonomy" id="47235"/>
    <lineage>
        <taxon>Eukaryota</taxon>
        <taxon>Fungi</taxon>
        <taxon>Dikarya</taxon>
        <taxon>Ascomycota</taxon>
        <taxon>Pezizomycotina</taxon>
        <taxon>Orbiliomycetes</taxon>
        <taxon>Orbiliales</taxon>
        <taxon>Orbiliaceae</taxon>
        <taxon>Orbilia</taxon>
    </lineage>
</organism>
<feature type="compositionally biased region" description="Low complexity" evidence="1">
    <location>
        <begin position="112"/>
        <end position="130"/>
    </location>
</feature>
<name>A0AAN8N5H7_9PEZI</name>
<protein>
    <submittedName>
        <fullName evidence="3">Uncharacterized protein</fullName>
    </submittedName>
</protein>
<proteinExistence type="predicted"/>
<keyword evidence="2" id="KW-0812">Transmembrane</keyword>
<feature type="region of interest" description="Disordered" evidence="1">
    <location>
        <begin position="169"/>
        <end position="189"/>
    </location>
</feature>
<evidence type="ECO:0000256" key="2">
    <source>
        <dbReference type="SAM" id="Phobius"/>
    </source>
</evidence>
<dbReference type="PANTHER" id="PTHR33048">
    <property type="entry name" value="PTH11-LIKE INTEGRAL MEMBRANE PROTEIN (AFU_ORTHOLOGUE AFUA_5G11245)"/>
    <property type="match status" value="1"/>
</dbReference>
<dbReference type="AlphaFoldDB" id="A0AAN8N5H7"/>
<feature type="region of interest" description="Disordered" evidence="1">
    <location>
        <begin position="97"/>
        <end position="130"/>
    </location>
</feature>
<evidence type="ECO:0000256" key="1">
    <source>
        <dbReference type="SAM" id="MobiDB-lite"/>
    </source>
</evidence>
<dbReference type="EMBL" id="JAVHNR010000001">
    <property type="protein sequence ID" value="KAK6357191.1"/>
    <property type="molecule type" value="Genomic_DNA"/>
</dbReference>
<evidence type="ECO:0000313" key="3">
    <source>
        <dbReference type="EMBL" id="KAK6357191.1"/>
    </source>
</evidence>
<feature type="compositionally biased region" description="Polar residues" evidence="1">
    <location>
        <begin position="172"/>
        <end position="189"/>
    </location>
</feature>